<feature type="chain" id="PRO_5019748512" description="Outer membrane protein with beta-barrel domain" evidence="1">
    <location>
        <begin position="26"/>
        <end position="218"/>
    </location>
</feature>
<feature type="signal peptide" evidence="1">
    <location>
        <begin position="1"/>
        <end position="25"/>
    </location>
</feature>
<gene>
    <name evidence="2" type="ORF">DFR31_2616</name>
</gene>
<dbReference type="AlphaFoldDB" id="A0A498BVU2"/>
<dbReference type="RefSeq" id="WP_121443124.1">
    <property type="nucleotide sequence ID" value="NZ_RCDA01000006.1"/>
</dbReference>
<dbReference type="Gene3D" id="2.40.160.170">
    <property type="match status" value="1"/>
</dbReference>
<evidence type="ECO:0000313" key="3">
    <source>
        <dbReference type="Proteomes" id="UP000275461"/>
    </source>
</evidence>
<reference evidence="2 3" key="1">
    <citation type="submission" date="2018-10" db="EMBL/GenBank/DDBJ databases">
        <title>Genomic Encyclopedia of Type Strains, Phase IV (KMG-IV): sequencing the most valuable type-strain genomes for metagenomic binning, comparative biology and taxonomic classification.</title>
        <authorList>
            <person name="Goeker M."/>
        </authorList>
    </citation>
    <scope>NUCLEOTIDE SEQUENCE [LARGE SCALE GENOMIC DNA]</scope>
    <source>
        <strain evidence="2 3">DSM 12769</strain>
    </source>
</reference>
<sequence>MKQRYWVGGSALALALMLGTGTAQAAGPFALGVKAGTTGLGVEGTLGMTDRVNLRATVTGFDYSTDLEEDDIEYDGTLKLRSAGLLADWYPFGGRFRLSAGGFYNGNEFSGSARGELDVGDNTYDDARLDAEVDWRSFAPYLGIGWGNAVAGGRLTLTSDIGVLFTGSPSVSVDGTTGDANVDDQFRDDLREEERSLEDDLDSVKYYPVISISLNYRF</sequence>
<comment type="caution">
    <text evidence="2">The sequence shown here is derived from an EMBL/GenBank/DDBJ whole genome shotgun (WGS) entry which is preliminary data.</text>
</comment>
<evidence type="ECO:0008006" key="4">
    <source>
        <dbReference type="Google" id="ProtNLM"/>
    </source>
</evidence>
<accession>A0A498BVU2</accession>
<dbReference type="OrthoDB" id="517121at2"/>
<evidence type="ECO:0000313" key="2">
    <source>
        <dbReference type="EMBL" id="RLK46486.1"/>
    </source>
</evidence>
<evidence type="ECO:0000256" key="1">
    <source>
        <dbReference type="SAM" id="SignalP"/>
    </source>
</evidence>
<proteinExistence type="predicted"/>
<dbReference type="EMBL" id="RCDA01000006">
    <property type="protein sequence ID" value="RLK46486.1"/>
    <property type="molecule type" value="Genomic_DNA"/>
</dbReference>
<name>A0A498BVU2_9GAMM</name>
<dbReference type="Proteomes" id="UP000275461">
    <property type="component" value="Unassembled WGS sequence"/>
</dbReference>
<keyword evidence="3" id="KW-1185">Reference proteome</keyword>
<keyword evidence="1" id="KW-0732">Signal</keyword>
<protein>
    <recommendedName>
        <fullName evidence="4">Outer membrane protein with beta-barrel domain</fullName>
    </recommendedName>
</protein>
<organism evidence="2 3">
    <name type="scientific">Alkalispirillum mobile</name>
    <dbReference type="NCBI Taxonomy" id="85925"/>
    <lineage>
        <taxon>Bacteria</taxon>
        <taxon>Pseudomonadati</taxon>
        <taxon>Pseudomonadota</taxon>
        <taxon>Gammaproteobacteria</taxon>
        <taxon>Chromatiales</taxon>
        <taxon>Ectothiorhodospiraceae</taxon>
        <taxon>Alkalispirillum</taxon>
    </lineage>
</organism>